<evidence type="ECO:0000313" key="8">
    <source>
        <dbReference type="EMBL" id="AFK11013.1"/>
    </source>
</evidence>
<evidence type="ECO:0000256" key="4">
    <source>
        <dbReference type="ARBA" id="ARBA00023136"/>
    </source>
</evidence>
<dbReference type="InterPro" id="IPR050578">
    <property type="entry name" value="MARVEL-CKLF_proteins"/>
</dbReference>
<sequence>MARQGGSMEQSTTTTITTTTTSSTTSCIDRNYMKSSDGFLKLIQAGVLLIAFVCVHCSLWTNYSTYRYFEIVAIWFLIMALMFYLIYFTRLHLKITCIKWSFTEFLHNVVATILLFIASVVAAANSHGFAGLASGAFFGFVATLLFGINAFLDFKMYRDPQPATIFT</sequence>
<dbReference type="EMBL" id="JX052785">
    <property type="protein sequence ID" value="AFK11013.1"/>
    <property type="molecule type" value="mRNA"/>
</dbReference>
<feature type="transmembrane region" description="Helical" evidence="6">
    <location>
        <begin position="73"/>
        <end position="93"/>
    </location>
</feature>
<organism evidence="8">
    <name type="scientific">Callorhinchus milii</name>
    <name type="common">Ghost shark</name>
    <dbReference type="NCBI Taxonomy" id="7868"/>
    <lineage>
        <taxon>Eukaryota</taxon>
        <taxon>Metazoa</taxon>
        <taxon>Chordata</taxon>
        <taxon>Craniata</taxon>
        <taxon>Vertebrata</taxon>
        <taxon>Chondrichthyes</taxon>
        <taxon>Holocephali</taxon>
        <taxon>Chimaeriformes</taxon>
        <taxon>Callorhinchidae</taxon>
        <taxon>Callorhinchus</taxon>
    </lineage>
</organism>
<evidence type="ECO:0000256" key="3">
    <source>
        <dbReference type="ARBA" id="ARBA00022989"/>
    </source>
</evidence>
<dbReference type="GO" id="GO:0016020">
    <property type="term" value="C:membrane"/>
    <property type="evidence" value="ECO:0007669"/>
    <property type="project" value="UniProtKB-SubCell"/>
</dbReference>
<dbReference type="PROSITE" id="PS51257">
    <property type="entry name" value="PROKAR_LIPOPROTEIN"/>
    <property type="match status" value="1"/>
</dbReference>
<feature type="transmembrane region" description="Helical" evidence="6">
    <location>
        <begin position="105"/>
        <end position="124"/>
    </location>
</feature>
<proteinExistence type="evidence at transcript level"/>
<reference evidence="8" key="1">
    <citation type="journal article" date="2012" name="PLoS ONE">
        <title>Sequencing and Analysis of Full-Length cDNAs, 5'-ESTs and 3'-ESTs from a Cartilaginous Fish, the Elephant Shark (Callorhinchus milii).</title>
        <authorList>
            <person name="Tan Y.Y."/>
            <person name="Kodzius R."/>
            <person name="Tay B.H."/>
            <person name="Tay A."/>
            <person name="Brenner S."/>
            <person name="Venkatesh B."/>
        </authorList>
    </citation>
    <scope>NUCLEOTIDE SEQUENCE</scope>
    <source>
        <tissue evidence="8">Intestine</tissue>
    </source>
</reference>
<dbReference type="PROSITE" id="PS51225">
    <property type="entry name" value="MARVEL"/>
    <property type="match status" value="1"/>
</dbReference>
<keyword evidence="3 6" id="KW-1133">Transmembrane helix</keyword>
<protein>
    <submittedName>
        <fullName evidence="8">CKLF-like MARVEL transmembrane domain-containing protein 7</fullName>
    </submittedName>
</protein>
<evidence type="ECO:0000256" key="2">
    <source>
        <dbReference type="ARBA" id="ARBA00022692"/>
    </source>
</evidence>
<evidence type="ECO:0000259" key="7">
    <source>
        <dbReference type="PROSITE" id="PS51225"/>
    </source>
</evidence>
<name>K4FSJ0_CALMI</name>
<comment type="subcellular location">
    <subcellularLocation>
        <location evidence="1">Membrane</location>
        <topology evidence="1">Multi-pass membrane protein</topology>
    </subcellularLocation>
</comment>
<feature type="transmembrane region" description="Helical" evidence="6">
    <location>
        <begin position="130"/>
        <end position="152"/>
    </location>
</feature>
<feature type="transmembrane region" description="Helical" evidence="6">
    <location>
        <begin position="39"/>
        <end position="61"/>
    </location>
</feature>
<evidence type="ECO:0000256" key="1">
    <source>
        <dbReference type="ARBA" id="ARBA00004141"/>
    </source>
</evidence>
<evidence type="ECO:0000256" key="5">
    <source>
        <dbReference type="PROSITE-ProRule" id="PRU00581"/>
    </source>
</evidence>
<dbReference type="PANTHER" id="PTHR22776:SF89">
    <property type="entry name" value="CKLF-LIKE MARVEL TRANSMEMBRANE DOMAIN-CONTAINING PROTEIN 7"/>
    <property type="match status" value="1"/>
</dbReference>
<dbReference type="Pfam" id="PF01284">
    <property type="entry name" value="MARVEL"/>
    <property type="match status" value="1"/>
</dbReference>
<dbReference type="InterPro" id="IPR008253">
    <property type="entry name" value="Marvel"/>
</dbReference>
<keyword evidence="2 5" id="KW-0812">Transmembrane</keyword>
<dbReference type="AlphaFoldDB" id="K4FSJ0"/>
<evidence type="ECO:0000256" key="6">
    <source>
        <dbReference type="SAM" id="Phobius"/>
    </source>
</evidence>
<dbReference type="PANTHER" id="PTHR22776">
    <property type="entry name" value="MARVEL-CONTAINING POTENTIAL LIPID RAFT-ASSOCIATED PROTEIN"/>
    <property type="match status" value="1"/>
</dbReference>
<accession>K4FSJ0</accession>
<feature type="domain" description="MARVEL" evidence="7">
    <location>
        <begin position="32"/>
        <end position="158"/>
    </location>
</feature>
<keyword evidence="4 5" id="KW-0472">Membrane</keyword>